<dbReference type="Pfam" id="PF01814">
    <property type="entry name" value="Hemerythrin"/>
    <property type="match status" value="1"/>
</dbReference>
<evidence type="ECO:0000256" key="1">
    <source>
        <dbReference type="SAM" id="MobiDB-lite"/>
    </source>
</evidence>
<dbReference type="OrthoDB" id="9793637at2"/>
<feature type="region of interest" description="Disordered" evidence="1">
    <location>
        <begin position="146"/>
        <end position="177"/>
    </location>
</feature>
<accession>A0A420F452</accession>
<dbReference type="Proteomes" id="UP000285744">
    <property type="component" value="Unassembled WGS sequence"/>
</dbReference>
<feature type="compositionally biased region" description="Pro residues" evidence="1">
    <location>
        <begin position="155"/>
        <end position="164"/>
    </location>
</feature>
<dbReference type="RefSeq" id="WP_120327840.1">
    <property type="nucleotide sequence ID" value="NZ_RAQQ01000005.1"/>
</dbReference>
<dbReference type="Gene3D" id="1.20.120.520">
    <property type="entry name" value="nmb1532 protein domain like"/>
    <property type="match status" value="1"/>
</dbReference>
<dbReference type="PANTHER" id="PTHR35585:SF1">
    <property type="entry name" value="HHE DOMAIN PROTEIN (AFU_ORTHOLOGUE AFUA_4G00730)"/>
    <property type="match status" value="1"/>
</dbReference>
<dbReference type="AlphaFoldDB" id="A0A420F452"/>
<proteinExistence type="predicted"/>
<evidence type="ECO:0000313" key="3">
    <source>
        <dbReference type="EMBL" id="RKF27697.1"/>
    </source>
</evidence>
<sequence length="199" mass="22062">MTSPSYADQDVVDVLTADHREIEALFVELESRQGTPEHRRQLADVVIAELVRHAVAEEMYVYPAARKALPDGRKVAEHEISEHSDAERTMKDLEGVDPSDPRFDELLGHLTSTIRHHVQDEEGDLFPRLRAAVAREELVELAGKVATAKKAAPTRPHPAAPDHPPANKLLGPGAGLVDRMRDALTGRTTSMAELREHQR</sequence>
<evidence type="ECO:0000313" key="4">
    <source>
        <dbReference type="Proteomes" id="UP000285744"/>
    </source>
</evidence>
<dbReference type="CDD" id="cd12108">
    <property type="entry name" value="Hr-like"/>
    <property type="match status" value="1"/>
</dbReference>
<evidence type="ECO:0000259" key="2">
    <source>
        <dbReference type="Pfam" id="PF01814"/>
    </source>
</evidence>
<dbReference type="InterPro" id="IPR012312">
    <property type="entry name" value="Hemerythrin-like"/>
</dbReference>
<dbReference type="PANTHER" id="PTHR35585">
    <property type="entry name" value="HHE DOMAIN PROTEIN (AFU_ORTHOLOGUE AFUA_4G00730)"/>
    <property type="match status" value="1"/>
</dbReference>
<feature type="domain" description="Hemerythrin-like" evidence="2">
    <location>
        <begin position="11"/>
        <end position="129"/>
    </location>
</feature>
<reference evidence="3 4" key="1">
    <citation type="journal article" date="2018" name="Int. J. Syst. Evol. Microbiol.">
        <title>Micromonospora globbae sp. nov., an endophytic actinomycete isolated from roots of Globba winitii C. H. Wright.</title>
        <authorList>
            <person name="Kuncharoen N."/>
            <person name="Pittayakhajonwut P."/>
            <person name="Tanasupawat S."/>
        </authorList>
    </citation>
    <scope>NUCLEOTIDE SEQUENCE [LARGE SCALE GENOMIC DNA]</scope>
    <source>
        <strain evidence="3 4">WPS1-2</strain>
    </source>
</reference>
<organism evidence="3 4">
    <name type="scientific">Micromonospora globbae</name>
    <dbReference type="NCBI Taxonomy" id="1894969"/>
    <lineage>
        <taxon>Bacteria</taxon>
        <taxon>Bacillati</taxon>
        <taxon>Actinomycetota</taxon>
        <taxon>Actinomycetes</taxon>
        <taxon>Micromonosporales</taxon>
        <taxon>Micromonosporaceae</taxon>
        <taxon>Micromonospora</taxon>
    </lineage>
</organism>
<dbReference type="EMBL" id="RAQQ01000005">
    <property type="protein sequence ID" value="RKF27697.1"/>
    <property type="molecule type" value="Genomic_DNA"/>
</dbReference>
<name>A0A420F452_9ACTN</name>
<comment type="caution">
    <text evidence="3">The sequence shown here is derived from an EMBL/GenBank/DDBJ whole genome shotgun (WGS) entry which is preliminary data.</text>
</comment>
<gene>
    <name evidence="3" type="ORF">D7I43_08340</name>
</gene>
<protein>
    <submittedName>
        <fullName evidence="3">Hemerythrin domain-containing protein</fullName>
    </submittedName>
</protein>